<gene>
    <name evidence="2" type="ORF">EZS28_015575</name>
</gene>
<protein>
    <submittedName>
        <fullName evidence="2">Uncharacterized protein</fullName>
    </submittedName>
</protein>
<reference evidence="2 3" key="1">
    <citation type="submission" date="2019-03" db="EMBL/GenBank/DDBJ databases">
        <title>Single cell metagenomics reveals metabolic interactions within the superorganism composed of flagellate Streblomastix strix and complex community of Bacteroidetes bacteria on its surface.</title>
        <authorList>
            <person name="Treitli S.C."/>
            <person name="Kolisko M."/>
            <person name="Husnik F."/>
            <person name="Keeling P."/>
            <person name="Hampl V."/>
        </authorList>
    </citation>
    <scope>NUCLEOTIDE SEQUENCE [LARGE SCALE GENOMIC DNA]</scope>
    <source>
        <strain evidence="2">ST1C</strain>
    </source>
</reference>
<dbReference type="EMBL" id="SNRW01003801">
    <property type="protein sequence ID" value="KAA6388898.1"/>
    <property type="molecule type" value="Genomic_DNA"/>
</dbReference>
<keyword evidence="1" id="KW-0812">Transmembrane</keyword>
<evidence type="ECO:0000313" key="3">
    <source>
        <dbReference type="Proteomes" id="UP000324800"/>
    </source>
</evidence>
<dbReference type="Proteomes" id="UP000324800">
    <property type="component" value="Unassembled WGS sequence"/>
</dbReference>
<accession>A0A5J4W267</accession>
<proteinExistence type="predicted"/>
<evidence type="ECO:0000256" key="1">
    <source>
        <dbReference type="SAM" id="Phobius"/>
    </source>
</evidence>
<organism evidence="2 3">
    <name type="scientific">Streblomastix strix</name>
    <dbReference type="NCBI Taxonomy" id="222440"/>
    <lineage>
        <taxon>Eukaryota</taxon>
        <taxon>Metamonada</taxon>
        <taxon>Preaxostyla</taxon>
        <taxon>Oxymonadida</taxon>
        <taxon>Streblomastigidae</taxon>
        <taxon>Streblomastix</taxon>
    </lineage>
</organism>
<keyword evidence="1" id="KW-1133">Transmembrane helix</keyword>
<name>A0A5J4W267_9EUKA</name>
<sequence length="112" mass="12869">MINRRQHQEVAVANVCGIFKNIVMNLFNLNLLMLIILDNLYQGRNCYATFPPQPLLARRSVEQIEEEGGNEEIDSQLINKGQRGNIKSNAKGANRRILNHFVEQGSTRPDWY</sequence>
<dbReference type="AlphaFoldDB" id="A0A5J4W267"/>
<evidence type="ECO:0000313" key="2">
    <source>
        <dbReference type="EMBL" id="KAA6388898.1"/>
    </source>
</evidence>
<feature type="transmembrane region" description="Helical" evidence="1">
    <location>
        <begin position="12"/>
        <end position="37"/>
    </location>
</feature>
<comment type="caution">
    <text evidence="2">The sequence shown here is derived from an EMBL/GenBank/DDBJ whole genome shotgun (WGS) entry which is preliminary data.</text>
</comment>
<keyword evidence="1" id="KW-0472">Membrane</keyword>